<evidence type="ECO:0000256" key="1">
    <source>
        <dbReference type="SAM" id="MobiDB-lite"/>
    </source>
</evidence>
<proteinExistence type="predicted"/>
<gene>
    <name evidence="2" type="ORF">DFR50_10566</name>
</gene>
<feature type="region of interest" description="Disordered" evidence="1">
    <location>
        <begin position="343"/>
        <end position="375"/>
    </location>
</feature>
<protein>
    <submittedName>
        <fullName evidence="2">Uncharacterized protein (DUF2336 family)</fullName>
    </submittedName>
</protein>
<feature type="compositionally biased region" description="Basic and acidic residues" evidence="1">
    <location>
        <begin position="344"/>
        <end position="366"/>
    </location>
</feature>
<comment type="caution">
    <text evidence="2">The sequence shown here is derived from an EMBL/GenBank/DDBJ whole genome shotgun (WGS) entry which is preliminary data.</text>
</comment>
<dbReference type="RefSeq" id="WP_170153062.1">
    <property type="nucleotide sequence ID" value="NZ_QNRK01000005.1"/>
</dbReference>
<dbReference type="EMBL" id="QNRK01000005">
    <property type="protein sequence ID" value="RBP16425.1"/>
    <property type="molecule type" value="Genomic_DNA"/>
</dbReference>
<dbReference type="AlphaFoldDB" id="A0A366FRR2"/>
<evidence type="ECO:0000313" key="2">
    <source>
        <dbReference type="EMBL" id="RBP16425.1"/>
    </source>
</evidence>
<accession>A0A366FRR2</accession>
<organism evidence="2 3">
    <name type="scientific">Roseiarcus fermentans</name>
    <dbReference type="NCBI Taxonomy" id="1473586"/>
    <lineage>
        <taxon>Bacteria</taxon>
        <taxon>Pseudomonadati</taxon>
        <taxon>Pseudomonadota</taxon>
        <taxon>Alphaproteobacteria</taxon>
        <taxon>Hyphomicrobiales</taxon>
        <taxon>Roseiarcaceae</taxon>
        <taxon>Roseiarcus</taxon>
    </lineage>
</organism>
<dbReference type="Pfam" id="PF10098">
    <property type="entry name" value="DUF2336"/>
    <property type="match status" value="1"/>
</dbReference>
<sequence length="375" mass="39529">MPTDFQPAPDLTLSGFPFVAALADSADPQDRRIWLRVACDHFVLAGRADARAIERFADAVGRQLETADRAAVLEAARKLAPCPRTPARLLDRLADADPEASDCVLEHGRAFTSADLVGAIGRGSRQALAVARRPGLDSRLIGALVARDEADILVALADNPGARLQGAVVAGLMRRARALAEDRGDRRLAESLLRRRPLGPEHAALFLLADPPQRVEILIAAQRDRLGRPRGLPAAAAPQTIEALELAAVARQPRLFVATLAKALGCGEALAQRIADDPSGEPLAVALAALGAPGEVVVRVLIAGDLAAGGAYGRIRSLARLNSALDRNAAMAVMAALCGQPARRRTDGPAEAALREPAARRRERAAIRPQRKAAG</sequence>
<dbReference type="Proteomes" id="UP000253529">
    <property type="component" value="Unassembled WGS sequence"/>
</dbReference>
<evidence type="ECO:0000313" key="3">
    <source>
        <dbReference type="Proteomes" id="UP000253529"/>
    </source>
</evidence>
<dbReference type="InterPro" id="IPR019285">
    <property type="entry name" value="DUF2336"/>
</dbReference>
<keyword evidence="3" id="KW-1185">Reference proteome</keyword>
<reference evidence="2 3" key="1">
    <citation type="submission" date="2018-06" db="EMBL/GenBank/DDBJ databases">
        <title>Genomic Encyclopedia of Type Strains, Phase IV (KMG-IV): sequencing the most valuable type-strain genomes for metagenomic binning, comparative biology and taxonomic classification.</title>
        <authorList>
            <person name="Goeker M."/>
        </authorList>
    </citation>
    <scope>NUCLEOTIDE SEQUENCE [LARGE SCALE GENOMIC DNA]</scope>
    <source>
        <strain evidence="2 3">DSM 24875</strain>
    </source>
</reference>
<name>A0A366FRR2_9HYPH</name>